<dbReference type="InterPro" id="IPR007404">
    <property type="entry name" value="YdjM-like"/>
</dbReference>
<dbReference type="PANTHER" id="PTHR35531">
    <property type="entry name" value="INNER MEMBRANE PROTEIN YBCI-RELATED"/>
    <property type="match status" value="1"/>
</dbReference>
<dbReference type="RefSeq" id="WP_162344720.1">
    <property type="nucleotide sequence ID" value="NZ_JAAEAA010000002.1"/>
</dbReference>
<evidence type="ECO:0000256" key="1">
    <source>
        <dbReference type="SAM" id="Phobius"/>
    </source>
</evidence>
<feature type="transmembrane region" description="Helical" evidence="1">
    <location>
        <begin position="91"/>
        <end position="120"/>
    </location>
</feature>
<dbReference type="Pfam" id="PF04307">
    <property type="entry name" value="YdjM"/>
    <property type="match status" value="1"/>
</dbReference>
<dbReference type="EMBL" id="JAAEAA010000002">
    <property type="protein sequence ID" value="NDK54670.1"/>
    <property type="molecule type" value="Genomic_DNA"/>
</dbReference>
<evidence type="ECO:0000313" key="3">
    <source>
        <dbReference type="Proteomes" id="UP000478546"/>
    </source>
</evidence>
<dbReference type="Proteomes" id="UP000478546">
    <property type="component" value="Unassembled WGS sequence"/>
</dbReference>
<gene>
    <name evidence="2" type="ORF">GWO68_01960</name>
</gene>
<proteinExistence type="predicted"/>
<feature type="transmembrane region" description="Helical" evidence="1">
    <location>
        <begin position="60"/>
        <end position="79"/>
    </location>
</feature>
<keyword evidence="3" id="KW-1185">Reference proteome</keyword>
<keyword evidence="1" id="KW-1133">Transmembrane helix</keyword>
<keyword evidence="1" id="KW-0812">Transmembrane</keyword>
<accession>A0A6B2H4I0</accession>
<comment type="caution">
    <text evidence="2">The sequence shown here is derived from an EMBL/GenBank/DDBJ whole genome shotgun (WGS) entry which is preliminary data.</text>
</comment>
<dbReference type="AlphaFoldDB" id="A0A6B2H4I0"/>
<name>A0A6B2H4I0_9BACT</name>
<keyword evidence="2" id="KW-0378">Hydrolase</keyword>
<dbReference type="GO" id="GO:0016787">
    <property type="term" value="F:hydrolase activity"/>
    <property type="evidence" value="ECO:0007669"/>
    <property type="project" value="UniProtKB-KW"/>
</dbReference>
<keyword evidence="1" id="KW-0472">Membrane</keyword>
<protein>
    <submittedName>
        <fullName evidence="2">Metal-dependent hydrolase</fullName>
    </submittedName>
</protein>
<reference evidence="2 3" key="1">
    <citation type="submission" date="2020-01" db="EMBL/GenBank/DDBJ databases">
        <authorList>
            <person name="Kim M.K."/>
        </authorList>
    </citation>
    <scope>NUCLEOTIDE SEQUENCE [LARGE SCALE GENOMIC DNA]</scope>
    <source>
        <strain evidence="2 3">BT213</strain>
    </source>
</reference>
<dbReference type="PANTHER" id="PTHR35531:SF1">
    <property type="entry name" value="INNER MEMBRANE PROTEIN YBCI-RELATED"/>
    <property type="match status" value="1"/>
</dbReference>
<evidence type="ECO:0000313" key="2">
    <source>
        <dbReference type="EMBL" id="NDK54670.1"/>
    </source>
</evidence>
<organism evidence="2 3">
    <name type="scientific">Pontibacter fetidus</name>
    <dbReference type="NCBI Taxonomy" id="2700082"/>
    <lineage>
        <taxon>Bacteria</taxon>
        <taxon>Pseudomonadati</taxon>
        <taxon>Bacteroidota</taxon>
        <taxon>Cytophagia</taxon>
        <taxon>Cytophagales</taxon>
        <taxon>Hymenobacteraceae</taxon>
        <taxon>Pontibacter</taxon>
    </lineage>
</organism>
<sequence>MASAFAHALAALTIGKTYSGNYTSPKFWLLGIACTIVPDADVVMFKFGVPYEHMLGHRGFSHSLVFAGILGVIATALFYRNIKLTSRKGLLFILFFTLCTASHSLLDALTNGGLGVAVFAPFDNTRYFLPWRPIQVSPIGVGNFFSEWGWRVIKKRTGLGRDVDYSLCITGQNVKNHKRKSNLEGTKKTSSVRSSLLRVIRVYKLSYWLSYTGK</sequence>